<feature type="transmembrane region" description="Helical" evidence="6">
    <location>
        <begin position="303"/>
        <end position="322"/>
    </location>
</feature>
<evidence type="ECO:0000313" key="8">
    <source>
        <dbReference type="EMBL" id="SFI94231.1"/>
    </source>
</evidence>
<dbReference type="RefSeq" id="WP_092863858.1">
    <property type="nucleotide sequence ID" value="NZ_FOQH01000011.1"/>
</dbReference>
<dbReference type="InterPro" id="IPR020846">
    <property type="entry name" value="MFS_dom"/>
</dbReference>
<evidence type="ECO:0000256" key="2">
    <source>
        <dbReference type="ARBA" id="ARBA00022475"/>
    </source>
</evidence>
<dbReference type="Pfam" id="PF07690">
    <property type="entry name" value="MFS_1"/>
    <property type="match status" value="1"/>
</dbReference>
<feature type="transmembrane region" description="Helical" evidence="6">
    <location>
        <begin position="213"/>
        <end position="238"/>
    </location>
</feature>
<evidence type="ECO:0000256" key="4">
    <source>
        <dbReference type="ARBA" id="ARBA00022989"/>
    </source>
</evidence>
<reference evidence="8 9" key="1">
    <citation type="submission" date="2016-10" db="EMBL/GenBank/DDBJ databases">
        <authorList>
            <person name="de Groot N.N."/>
        </authorList>
    </citation>
    <scope>NUCLEOTIDE SEQUENCE [LARGE SCALE GENOMIC DNA]</scope>
    <source>
        <strain evidence="8 9">CGMCC 1.11030</strain>
    </source>
</reference>
<evidence type="ECO:0000259" key="7">
    <source>
        <dbReference type="PROSITE" id="PS50850"/>
    </source>
</evidence>
<sequence length="391" mass="39378">MSLLTDSAPAVPRRRSAPLVALGIGAFGIGLSEFLIMGLLPQVARDLGVDLPSAGLLITGYALGVTVGGPALAIAASRLPHRTVLVLLMAIFTLGNLLCAAAPGFWLVLAARVVTGFAHGVFFGTGSLVAQSLVPPHRKASAIAFVFAGLTLATVLGVPFGAWLGQIHGWRGAFWAVTAIGALGFVAIALFVPRSAPGAPLKARQLALFLRPAPLGALAMTALGYAGVFMVFTYIAPLLTEVAGVPGPRVALHLLLFGLGIVGGNLAGGRLADRWPGAAAPLSLAGLAAGLLALRLALALPVLVAPAMLLFGLTAFATLAPLQARMMARTPAGADMLGATLNISAFNLGNALGAWLGGLALAAGVGLPALAPLAALLPLGALALAFVRERT</sequence>
<evidence type="ECO:0000256" key="5">
    <source>
        <dbReference type="ARBA" id="ARBA00023136"/>
    </source>
</evidence>
<keyword evidence="2" id="KW-1003">Cell membrane</keyword>
<feature type="transmembrane region" description="Helical" evidence="6">
    <location>
        <begin position="20"/>
        <end position="41"/>
    </location>
</feature>
<evidence type="ECO:0000256" key="1">
    <source>
        <dbReference type="ARBA" id="ARBA00004651"/>
    </source>
</evidence>
<proteinExistence type="predicted"/>
<feature type="transmembrane region" description="Helical" evidence="6">
    <location>
        <begin position="172"/>
        <end position="192"/>
    </location>
</feature>
<feature type="transmembrane region" description="Helical" evidence="6">
    <location>
        <begin position="142"/>
        <end position="166"/>
    </location>
</feature>
<dbReference type="AlphaFoldDB" id="A0A1I3MB54"/>
<feature type="transmembrane region" description="Helical" evidence="6">
    <location>
        <begin position="83"/>
        <end position="103"/>
    </location>
</feature>
<organism evidence="8 9">
    <name type="scientific">Albimonas pacifica</name>
    <dbReference type="NCBI Taxonomy" id="1114924"/>
    <lineage>
        <taxon>Bacteria</taxon>
        <taxon>Pseudomonadati</taxon>
        <taxon>Pseudomonadota</taxon>
        <taxon>Alphaproteobacteria</taxon>
        <taxon>Rhodobacterales</taxon>
        <taxon>Paracoccaceae</taxon>
        <taxon>Albimonas</taxon>
    </lineage>
</organism>
<dbReference type="Gene3D" id="1.20.1250.20">
    <property type="entry name" value="MFS general substrate transporter like domains"/>
    <property type="match status" value="1"/>
</dbReference>
<dbReference type="EMBL" id="FOQH01000011">
    <property type="protein sequence ID" value="SFI94231.1"/>
    <property type="molecule type" value="Genomic_DNA"/>
</dbReference>
<dbReference type="PROSITE" id="PS50850">
    <property type="entry name" value="MFS"/>
    <property type="match status" value="1"/>
</dbReference>
<evidence type="ECO:0000313" key="9">
    <source>
        <dbReference type="Proteomes" id="UP000199377"/>
    </source>
</evidence>
<dbReference type="SUPFAM" id="SSF103473">
    <property type="entry name" value="MFS general substrate transporter"/>
    <property type="match status" value="1"/>
</dbReference>
<dbReference type="CDD" id="cd17324">
    <property type="entry name" value="MFS_NepI_like"/>
    <property type="match status" value="1"/>
</dbReference>
<comment type="subcellular location">
    <subcellularLocation>
        <location evidence="1">Cell membrane</location>
        <topology evidence="1">Multi-pass membrane protein</topology>
    </subcellularLocation>
</comment>
<protein>
    <submittedName>
        <fullName evidence="8">MFS transporter, DHA1 family, inner membrane transport protein</fullName>
    </submittedName>
</protein>
<dbReference type="Proteomes" id="UP000199377">
    <property type="component" value="Unassembled WGS sequence"/>
</dbReference>
<dbReference type="InterPro" id="IPR011701">
    <property type="entry name" value="MFS"/>
</dbReference>
<dbReference type="GO" id="GO:0005886">
    <property type="term" value="C:plasma membrane"/>
    <property type="evidence" value="ECO:0007669"/>
    <property type="project" value="UniProtKB-SubCell"/>
</dbReference>
<feature type="transmembrane region" description="Helical" evidence="6">
    <location>
        <begin position="279"/>
        <end position="297"/>
    </location>
</feature>
<dbReference type="PANTHER" id="PTHR43124:SF8">
    <property type="entry name" value="INNER MEMBRANE TRANSPORT PROTEIN YDHP"/>
    <property type="match status" value="1"/>
</dbReference>
<feature type="transmembrane region" description="Helical" evidence="6">
    <location>
        <begin position="369"/>
        <end position="387"/>
    </location>
</feature>
<feature type="transmembrane region" description="Helical" evidence="6">
    <location>
        <begin position="53"/>
        <end position="76"/>
    </location>
</feature>
<evidence type="ECO:0000256" key="3">
    <source>
        <dbReference type="ARBA" id="ARBA00022692"/>
    </source>
</evidence>
<dbReference type="PRINTS" id="PR01035">
    <property type="entry name" value="TCRTETA"/>
</dbReference>
<accession>A0A1I3MB54</accession>
<keyword evidence="4 6" id="KW-1133">Transmembrane helix</keyword>
<dbReference type="InterPro" id="IPR001958">
    <property type="entry name" value="Tet-R_TetA/multi-R_MdtG-like"/>
</dbReference>
<dbReference type="InterPro" id="IPR036259">
    <property type="entry name" value="MFS_trans_sf"/>
</dbReference>
<dbReference type="InterPro" id="IPR050189">
    <property type="entry name" value="MFS_Efflux_Transporters"/>
</dbReference>
<name>A0A1I3MB54_9RHOB</name>
<gene>
    <name evidence="8" type="ORF">SAMN05216258_11127</name>
</gene>
<feature type="transmembrane region" description="Helical" evidence="6">
    <location>
        <begin position="109"/>
        <end position="130"/>
    </location>
</feature>
<feature type="transmembrane region" description="Helical" evidence="6">
    <location>
        <begin position="250"/>
        <end position="267"/>
    </location>
</feature>
<keyword evidence="9" id="KW-1185">Reference proteome</keyword>
<evidence type="ECO:0000256" key="6">
    <source>
        <dbReference type="SAM" id="Phobius"/>
    </source>
</evidence>
<dbReference type="STRING" id="1114924.SAMN05216258_11127"/>
<dbReference type="PANTHER" id="PTHR43124">
    <property type="entry name" value="PURINE EFFLUX PUMP PBUE"/>
    <property type="match status" value="1"/>
</dbReference>
<dbReference type="GO" id="GO:0022857">
    <property type="term" value="F:transmembrane transporter activity"/>
    <property type="evidence" value="ECO:0007669"/>
    <property type="project" value="InterPro"/>
</dbReference>
<keyword evidence="5 6" id="KW-0472">Membrane</keyword>
<dbReference type="OrthoDB" id="9788453at2"/>
<feature type="domain" description="Major facilitator superfamily (MFS) profile" evidence="7">
    <location>
        <begin position="18"/>
        <end position="391"/>
    </location>
</feature>
<keyword evidence="3 6" id="KW-0812">Transmembrane</keyword>
<feature type="transmembrane region" description="Helical" evidence="6">
    <location>
        <begin position="343"/>
        <end position="363"/>
    </location>
</feature>